<dbReference type="SUPFAM" id="SSF56784">
    <property type="entry name" value="HAD-like"/>
    <property type="match status" value="1"/>
</dbReference>
<keyword evidence="3" id="KW-1185">Reference proteome</keyword>
<evidence type="ECO:0000313" key="3">
    <source>
        <dbReference type="Proteomes" id="UP000681027"/>
    </source>
</evidence>
<sequence length="179" mass="21366">MKRIAIDMDEVMADTIHKSLLVFNEKFNMHVTREDLTGAKLDHLFPHLEEEFNQIYNHPDFFRDLPVMENCRETILELSEHYEIVIATAAMEVPGSFQAKYEWLKEHFEFLDDQYFVFCGNKSVIQADFLIDDNIYQLNSFKNQGILYTAEHNINEEYNVRCNDWFEIKKYFMDSLAQL</sequence>
<dbReference type="InterPro" id="IPR036412">
    <property type="entry name" value="HAD-like_sf"/>
</dbReference>
<evidence type="ECO:0000313" key="2">
    <source>
        <dbReference type="EMBL" id="MBS4190614.1"/>
    </source>
</evidence>
<dbReference type="Pfam" id="PF06941">
    <property type="entry name" value="NT5C"/>
    <property type="match status" value="1"/>
</dbReference>
<dbReference type="SFLD" id="SFLDG01126">
    <property type="entry name" value="C1.2:_Nucleotidase_Like"/>
    <property type="match status" value="1"/>
</dbReference>
<dbReference type="InterPro" id="IPR023214">
    <property type="entry name" value="HAD_sf"/>
</dbReference>
<evidence type="ECO:0000256" key="1">
    <source>
        <dbReference type="ARBA" id="ARBA00009589"/>
    </source>
</evidence>
<dbReference type="Gene3D" id="3.40.50.1000">
    <property type="entry name" value="HAD superfamily/HAD-like"/>
    <property type="match status" value="1"/>
</dbReference>
<dbReference type="SFLD" id="SFLDS00003">
    <property type="entry name" value="Haloacid_Dehalogenase"/>
    <property type="match status" value="1"/>
</dbReference>
<gene>
    <name evidence="2" type="ORF">KHA94_10510</name>
</gene>
<dbReference type="EMBL" id="JAGYPM010000002">
    <property type="protein sequence ID" value="MBS4190614.1"/>
    <property type="molecule type" value="Genomic_DNA"/>
</dbReference>
<proteinExistence type="inferred from homology"/>
<protein>
    <submittedName>
        <fullName evidence="2">5'-3'-deoxyribonucleotidase</fullName>
    </submittedName>
</protein>
<dbReference type="PANTHER" id="PTHR16504:SF4">
    <property type="entry name" value="5'(3')-DEOXYRIBONUCLEOTIDASE"/>
    <property type="match status" value="1"/>
</dbReference>
<dbReference type="Gene3D" id="1.10.40.40">
    <property type="entry name" value="Deoxyribonucleotidase, domain 2"/>
    <property type="match status" value="1"/>
</dbReference>
<organism evidence="2 3">
    <name type="scientific">Cytobacillus citreus</name>
    <dbReference type="NCBI Taxonomy" id="2833586"/>
    <lineage>
        <taxon>Bacteria</taxon>
        <taxon>Bacillati</taxon>
        <taxon>Bacillota</taxon>
        <taxon>Bacilli</taxon>
        <taxon>Bacillales</taxon>
        <taxon>Bacillaceae</taxon>
        <taxon>Cytobacillus</taxon>
    </lineage>
</organism>
<dbReference type="SFLD" id="SFLDG01146">
    <property type="entry name" value="C1.2.2"/>
    <property type="match status" value="1"/>
</dbReference>
<dbReference type="PANTHER" id="PTHR16504">
    <property type="entry name" value="5'(3')-DEOXYRIBONUCLEOTIDASE"/>
    <property type="match status" value="1"/>
</dbReference>
<accession>A0ABS5NS22</accession>
<comment type="similarity">
    <text evidence="1">Belongs to the 5'(3')-deoxyribonucleotidase family.</text>
</comment>
<dbReference type="InterPro" id="IPR010708">
    <property type="entry name" value="5'(3')-deoxyribonucleotidase"/>
</dbReference>
<dbReference type="Proteomes" id="UP000681027">
    <property type="component" value="Unassembled WGS sequence"/>
</dbReference>
<name>A0ABS5NS22_9BACI</name>
<reference evidence="2 3" key="1">
    <citation type="submission" date="2021-05" db="EMBL/GenBank/DDBJ databases">
        <title>Novel Bacillus species.</title>
        <authorList>
            <person name="Liu G."/>
        </authorList>
    </citation>
    <scope>NUCLEOTIDE SEQUENCE [LARGE SCALE GENOMIC DNA]</scope>
    <source>
        <strain evidence="2 3">FJAT-49705</strain>
    </source>
</reference>
<comment type="caution">
    <text evidence="2">The sequence shown here is derived from an EMBL/GenBank/DDBJ whole genome shotgun (WGS) entry which is preliminary data.</text>
</comment>